<name>A0A3S4BXL0_9BRAD</name>
<dbReference type="Gene3D" id="3.40.630.30">
    <property type="match status" value="1"/>
</dbReference>
<dbReference type="OrthoDB" id="9788850at2"/>
<dbReference type="PROSITE" id="PS51186">
    <property type="entry name" value="GNAT"/>
    <property type="match status" value="1"/>
</dbReference>
<comment type="caution">
    <text evidence="4">The sequence shown here is derived from an EMBL/GenBank/DDBJ whole genome shotgun (WGS) entry which is preliminary data.</text>
</comment>
<dbReference type="InterPro" id="IPR000182">
    <property type="entry name" value="GNAT_dom"/>
</dbReference>
<proteinExistence type="predicted"/>
<reference evidence="5" key="1">
    <citation type="submission" date="2018-10" db="EMBL/GenBank/DDBJ databases">
        <authorList>
            <person name="Peiro R."/>
            <person name="Begona"/>
            <person name="Cbmso G."/>
            <person name="Lopez M."/>
            <person name="Gonzalez S."/>
            <person name="Sacristan E."/>
            <person name="Castillo E."/>
        </authorList>
    </citation>
    <scope>NUCLEOTIDE SEQUENCE [LARGE SCALE GENOMIC DNA]</scope>
</reference>
<dbReference type="Pfam" id="PF00583">
    <property type="entry name" value="Acetyltransf_1"/>
    <property type="match status" value="1"/>
</dbReference>
<evidence type="ECO:0000256" key="1">
    <source>
        <dbReference type="ARBA" id="ARBA00022679"/>
    </source>
</evidence>
<dbReference type="AlphaFoldDB" id="A0A3S4BXL0"/>
<dbReference type="PANTHER" id="PTHR43877:SF1">
    <property type="entry name" value="ACETYLTRANSFERASE"/>
    <property type="match status" value="1"/>
</dbReference>
<sequence length="168" mass="18835">MSTVETDFSDPSGDDIEALARDRIPVRSMTENDLPHIVAIDRKLDTARRDRTAYYRRKLSEMLTESGVRVSLVAEIDGQFAGFVMARVDYGDYGRTAPSAVLDTIGVSPAFQHRRVGAALVSQLLLNLRSLNVETVYTRVGWNDFDLLAFLERSGFSPAQRLSFHRPL</sequence>
<dbReference type="CDD" id="cd04301">
    <property type="entry name" value="NAT_SF"/>
    <property type="match status" value="1"/>
</dbReference>
<gene>
    <name evidence="4" type="ORF">RHODGE_RHODGE_03648</name>
</gene>
<keyword evidence="1" id="KW-0808">Transferase</keyword>
<dbReference type="InterPro" id="IPR050832">
    <property type="entry name" value="Bact_Acetyltransf"/>
</dbReference>
<accession>A0A3S4BXL0</accession>
<organism evidence="4 5">
    <name type="scientific">Rhodoplanes serenus</name>
    <dbReference type="NCBI Taxonomy" id="200615"/>
    <lineage>
        <taxon>Bacteria</taxon>
        <taxon>Pseudomonadati</taxon>
        <taxon>Pseudomonadota</taxon>
        <taxon>Alphaproteobacteria</taxon>
        <taxon>Hyphomicrobiales</taxon>
        <taxon>Nitrobacteraceae</taxon>
        <taxon>Rhodoplanes</taxon>
    </lineage>
</organism>
<evidence type="ECO:0000259" key="3">
    <source>
        <dbReference type="PROSITE" id="PS51186"/>
    </source>
</evidence>
<protein>
    <recommendedName>
        <fullName evidence="3">N-acetyltransferase domain-containing protein</fullName>
    </recommendedName>
</protein>
<dbReference type="InterPro" id="IPR016181">
    <property type="entry name" value="Acyl_CoA_acyltransferase"/>
</dbReference>
<evidence type="ECO:0000313" key="5">
    <source>
        <dbReference type="Proteomes" id="UP000289200"/>
    </source>
</evidence>
<dbReference type="SUPFAM" id="SSF55729">
    <property type="entry name" value="Acyl-CoA N-acyltransferases (Nat)"/>
    <property type="match status" value="1"/>
</dbReference>
<dbReference type="GO" id="GO:0016747">
    <property type="term" value="F:acyltransferase activity, transferring groups other than amino-acyl groups"/>
    <property type="evidence" value="ECO:0007669"/>
    <property type="project" value="InterPro"/>
</dbReference>
<keyword evidence="2" id="KW-0012">Acyltransferase</keyword>
<evidence type="ECO:0000256" key="2">
    <source>
        <dbReference type="ARBA" id="ARBA00023315"/>
    </source>
</evidence>
<dbReference type="EMBL" id="UWOC01000170">
    <property type="protein sequence ID" value="VCU09991.1"/>
    <property type="molecule type" value="Genomic_DNA"/>
</dbReference>
<evidence type="ECO:0000313" key="4">
    <source>
        <dbReference type="EMBL" id="VCU09991.1"/>
    </source>
</evidence>
<dbReference type="Proteomes" id="UP000289200">
    <property type="component" value="Unassembled WGS sequence"/>
</dbReference>
<feature type="domain" description="N-acetyltransferase" evidence="3">
    <location>
        <begin position="24"/>
        <end position="168"/>
    </location>
</feature>
<dbReference type="PANTHER" id="PTHR43877">
    <property type="entry name" value="AMINOALKYLPHOSPHONATE N-ACETYLTRANSFERASE-RELATED-RELATED"/>
    <property type="match status" value="1"/>
</dbReference>
<keyword evidence="5" id="KW-1185">Reference proteome</keyword>